<feature type="chain" id="PRO_5012899657" evidence="2">
    <location>
        <begin position="23"/>
        <end position="192"/>
    </location>
</feature>
<sequence>MQRTMKRCGLIVSAIVIGSALSGCTQTNKTQSIQVSQREHAWDQAITSDFQQTVGQGANRAAQALENLAMIQRTRTEPEPDPINEDALPEDLRRPTTVEWSGPAITLVRELAANIGYSFIETGNKPSSPAMIQVDIRDVSAAKAFEDIGLQVQTFAKIFVDPNKRRVEFKHRTAQKPGPEMRAQKRSPRSHK</sequence>
<dbReference type="Pfam" id="PF16816">
    <property type="entry name" value="DotD"/>
    <property type="match status" value="1"/>
</dbReference>
<reference evidence="3 4" key="1">
    <citation type="submission" date="2017-08" db="EMBL/GenBank/DDBJ databases">
        <authorList>
            <person name="de Groot N.N."/>
        </authorList>
    </citation>
    <scope>NUCLEOTIDE SEQUENCE [LARGE SCALE GENOMIC DNA]</scope>
    <source>
        <strain evidence="3 4">USBA 78</strain>
    </source>
</reference>
<evidence type="ECO:0000256" key="1">
    <source>
        <dbReference type="SAM" id="MobiDB-lite"/>
    </source>
</evidence>
<dbReference type="Gene3D" id="3.55.50.60">
    <property type="entry name" value="DotD protein"/>
    <property type="match status" value="1"/>
</dbReference>
<evidence type="ECO:0000256" key="2">
    <source>
        <dbReference type="SAM" id="SignalP"/>
    </source>
</evidence>
<keyword evidence="2" id="KW-0732">Signal</keyword>
<name>A0A285TV76_9PROT</name>
<dbReference type="InterPro" id="IPR038140">
    <property type="entry name" value="DotD_sf"/>
</dbReference>
<evidence type="ECO:0000313" key="3">
    <source>
        <dbReference type="EMBL" id="SOC25904.1"/>
    </source>
</evidence>
<dbReference type="InterPro" id="IPR031817">
    <property type="entry name" value="DotD"/>
</dbReference>
<feature type="region of interest" description="Disordered" evidence="1">
    <location>
        <begin position="170"/>
        <end position="192"/>
    </location>
</feature>
<dbReference type="RefSeq" id="WP_170954161.1">
    <property type="nucleotide sequence ID" value="NZ_OBMM01000005.1"/>
</dbReference>
<dbReference type="AlphaFoldDB" id="A0A285TV76"/>
<feature type="signal peptide" evidence="2">
    <location>
        <begin position="1"/>
        <end position="22"/>
    </location>
</feature>
<evidence type="ECO:0000313" key="4">
    <source>
        <dbReference type="Proteomes" id="UP000219068"/>
    </source>
</evidence>
<dbReference type="Proteomes" id="UP000219068">
    <property type="component" value="Unassembled WGS sequence"/>
</dbReference>
<accession>A0A285TV76</accession>
<organism evidence="3 4">
    <name type="scientific">Thalassospira xiamenensis</name>
    <dbReference type="NCBI Taxonomy" id="220697"/>
    <lineage>
        <taxon>Bacteria</taxon>
        <taxon>Pseudomonadati</taxon>
        <taxon>Pseudomonadota</taxon>
        <taxon>Alphaproteobacteria</taxon>
        <taxon>Rhodospirillales</taxon>
        <taxon>Thalassospiraceae</taxon>
        <taxon>Thalassospira</taxon>
    </lineage>
</organism>
<protein>
    <submittedName>
        <fullName evidence="3">Defect in organelle trafficking protein DotD</fullName>
    </submittedName>
</protein>
<dbReference type="PROSITE" id="PS51257">
    <property type="entry name" value="PROKAR_LIPOPROTEIN"/>
    <property type="match status" value="1"/>
</dbReference>
<gene>
    <name evidence="3" type="ORF">SAMN05428964_10510</name>
</gene>
<dbReference type="EMBL" id="OBMM01000005">
    <property type="protein sequence ID" value="SOC25904.1"/>
    <property type="molecule type" value="Genomic_DNA"/>
</dbReference>
<proteinExistence type="predicted"/>